<dbReference type="CDD" id="cd13402">
    <property type="entry name" value="LT_TF-like"/>
    <property type="match status" value="1"/>
</dbReference>
<gene>
    <name evidence="2" type="ORF">KV110_37430</name>
</gene>
<name>A0ABX8RMW3_NOCIO</name>
<evidence type="ECO:0000313" key="3">
    <source>
        <dbReference type="Proteomes" id="UP000694257"/>
    </source>
</evidence>
<dbReference type="EMBL" id="CP078145">
    <property type="protein sequence ID" value="QXN90982.1"/>
    <property type="molecule type" value="Genomic_DNA"/>
</dbReference>
<proteinExistence type="predicted"/>
<dbReference type="InterPro" id="IPR008258">
    <property type="entry name" value="Transglycosylase_SLT_dom_1"/>
</dbReference>
<accession>A0ABX8RMW3</accession>
<sequence>MTLTIPDVDNWKPEQLSAAGEHAGTISQGLDTAVGKGSTETKSLADSNKWSGTAGAAANARMDTEKTRASAVSAALLELKTAFTTQTQNLVEAKTKVLQLRDDAINQTPPFDVQSNGTVDATTRIAYLREHADKANVEGLVFQESLQAASRTWELTNALKSAETVANQAKTQLDTAIAKLEQAFSGLGEPSANVAPAATTAPAGVNSGTPVNGMPVNGTPVSASPVSGTSMSDKPNYAMGNYNGSGSASGTPYMGGPSSSAPTGPMPSGDIAKWIAEAKQKLIEMGYDPKDIDERAIAMIIQHESAGNPYAENRWDSNWVAGHPSKGLMQTIDSTFNAYKAPGHDDIWNPVDNIIAGVRYSIDTYGSVNNVPGVVAVGQGRAYQGY</sequence>
<evidence type="ECO:0000259" key="1">
    <source>
        <dbReference type="Pfam" id="PF01464"/>
    </source>
</evidence>
<dbReference type="Proteomes" id="UP000694257">
    <property type="component" value="Chromosome"/>
</dbReference>
<dbReference type="Pfam" id="PF01464">
    <property type="entry name" value="SLT"/>
    <property type="match status" value="1"/>
</dbReference>
<dbReference type="RefSeq" id="WP_218471844.1">
    <property type="nucleotide sequence ID" value="NZ_BAABJN010000012.1"/>
</dbReference>
<evidence type="ECO:0000313" key="2">
    <source>
        <dbReference type="EMBL" id="QXN90982.1"/>
    </source>
</evidence>
<organism evidence="2 3">
    <name type="scientific">Nocardia iowensis</name>
    <dbReference type="NCBI Taxonomy" id="204891"/>
    <lineage>
        <taxon>Bacteria</taxon>
        <taxon>Bacillati</taxon>
        <taxon>Actinomycetota</taxon>
        <taxon>Actinomycetes</taxon>
        <taxon>Mycobacteriales</taxon>
        <taxon>Nocardiaceae</taxon>
        <taxon>Nocardia</taxon>
    </lineage>
</organism>
<protein>
    <submittedName>
        <fullName evidence="2">Transglycosylase SLT domain-containing protein</fullName>
    </submittedName>
</protein>
<feature type="domain" description="Transglycosylase SLT" evidence="1">
    <location>
        <begin position="288"/>
        <end position="373"/>
    </location>
</feature>
<keyword evidence="3" id="KW-1185">Reference proteome</keyword>
<reference evidence="2 3" key="1">
    <citation type="submission" date="2021-07" db="EMBL/GenBank/DDBJ databases">
        <title>Whole Genome Sequence of Nocardia Iowensis.</title>
        <authorList>
            <person name="Lamm A."/>
            <person name="Collins-Fairclough A.M."/>
            <person name="Bunk B."/>
            <person name="Sproer C."/>
        </authorList>
    </citation>
    <scope>NUCLEOTIDE SEQUENCE [LARGE SCALE GENOMIC DNA]</scope>
    <source>
        <strain evidence="2 3">NRRL 5646</strain>
    </source>
</reference>